<gene>
    <name evidence="1" type="ORF">BO85DRAFT_488960</name>
</gene>
<evidence type="ECO:0000313" key="2">
    <source>
        <dbReference type="Proteomes" id="UP000249526"/>
    </source>
</evidence>
<dbReference type="Proteomes" id="UP000249526">
    <property type="component" value="Unassembled WGS sequence"/>
</dbReference>
<dbReference type="RefSeq" id="XP_025514708.1">
    <property type="nucleotide sequence ID" value="XM_025663570.1"/>
</dbReference>
<dbReference type="AlphaFoldDB" id="A0A8G1QYK4"/>
<sequence length="125" mass="14561">MLDNCAFESSAYHIAENLQWSFDTRADAKDILIQQTMEDYERIAMHGKWLYVQEYQFDNHEEACVNLGIVDQTNPRMKGMQRGQELEFWQPVCINRVAEMVLYSCESRSKHILAKENDVTPSPIG</sequence>
<accession>A0A8G1QYK4</accession>
<keyword evidence="2" id="KW-1185">Reference proteome</keyword>
<reference evidence="1 2" key="1">
    <citation type="submission" date="2018-02" db="EMBL/GenBank/DDBJ databases">
        <title>The genomes of Aspergillus section Nigri reveals drivers in fungal speciation.</title>
        <authorList>
            <consortium name="DOE Joint Genome Institute"/>
            <person name="Vesth T.C."/>
            <person name="Nybo J."/>
            <person name="Theobald S."/>
            <person name="Brandl J."/>
            <person name="Frisvad J.C."/>
            <person name="Nielsen K.F."/>
            <person name="Lyhne E.K."/>
            <person name="Kogle M.E."/>
            <person name="Kuo A."/>
            <person name="Riley R."/>
            <person name="Clum A."/>
            <person name="Nolan M."/>
            <person name="Lipzen A."/>
            <person name="Salamov A."/>
            <person name="Henrissat B."/>
            <person name="Wiebenga A."/>
            <person name="De vries R.P."/>
            <person name="Grigoriev I.V."/>
            <person name="Mortensen U.H."/>
            <person name="Andersen M.R."/>
            <person name="Baker S.E."/>
        </authorList>
    </citation>
    <scope>NUCLEOTIDE SEQUENCE [LARGE SCALE GENOMIC DNA]</scope>
    <source>
        <strain evidence="1 2">CBS 112811</strain>
    </source>
</reference>
<evidence type="ECO:0000313" key="1">
    <source>
        <dbReference type="EMBL" id="RAH56786.1"/>
    </source>
</evidence>
<name>A0A8G1QYK4_9EURO</name>
<organism evidence="1 2">
    <name type="scientific">Aspergillus piperis CBS 112811</name>
    <dbReference type="NCBI Taxonomy" id="1448313"/>
    <lineage>
        <taxon>Eukaryota</taxon>
        <taxon>Fungi</taxon>
        <taxon>Dikarya</taxon>
        <taxon>Ascomycota</taxon>
        <taxon>Pezizomycotina</taxon>
        <taxon>Eurotiomycetes</taxon>
        <taxon>Eurotiomycetidae</taxon>
        <taxon>Eurotiales</taxon>
        <taxon>Aspergillaceae</taxon>
        <taxon>Aspergillus</taxon>
        <taxon>Aspergillus subgen. Circumdati</taxon>
    </lineage>
</organism>
<proteinExistence type="predicted"/>
<protein>
    <submittedName>
        <fullName evidence="1">Uncharacterized protein</fullName>
    </submittedName>
</protein>
<dbReference type="GeneID" id="37166972"/>
<dbReference type="EMBL" id="KZ825064">
    <property type="protein sequence ID" value="RAH56786.1"/>
    <property type="molecule type" value="Genomic_DNA"/>
</dbReference>